<dbReference type="GO" id="GO:0005886">
    <property type="term" value="C:plasma membrane"/>
    <property type="evidence" value="ECO:0007669"/>
    <property type="project" value="UniProtKB-SubCell"/>
</dbReference>
<dbReference type="Proteomes" id="UP000235828">
    <property type="component" value="Chromosome A"/>
</dbReference>
<keyword evidence="4 7" id="KW-1133">Transmembrane helix</keyword>
<sequence length="169" mass="18862">MLSLIGLSTENVSGVMGGIVLISLIMWGLILRCYWSLSQFSNQEYAQTLKATLSCYSCMAKPDQVLLIQGWLSQVRLHLQKGLAEIRLFVRVLPMLGLLGTVDGMMRCFSRLNSDDVLQAVSDGISQAMLTTLAGLVAALSGMYFAYHLQRRNQHLLLTLKQKLECYEN</sequence>
<dbReference type="AlphaFoldDB" id="A0A2N8ZAN0"/>
<reference evidence="9 10" key="1">
    <citation type="submission" date="2017-10" db="EMBL/GenBank/DDBJ databases">
        <authorList>
            <person name="Banno H."/>
            <person name="Chua N.-H."/>
        </authorList>
    </citation>
    <scope>NUCLEOTIDE SEQUENCE [LARGE SCALE GENOMIC DNA]</scope>
    <source>
        <strain evidence="9">Vibrio tapetis CECT4600</strain>
    </source>
</reference>
<accession>A0A2N8ZAN0</accession>
<dbReference type="OrthoDB" id="4045at2"/>
<comment type="similarity">
    <text evidence="6">Belongs to the exbB/tolQ family.</text>
</comment>
<evidence type="ECO:0000256" key="4">
    <source>
        <dbReference type="ARBA" id="ARBA00022989"/>
    </source>
</evidence>
<keyword evidence="3 7" id="KW-0812">Transmembrane</keyword>
<comment type="subcellular location">
    <subcellularLocation>
        <location evidence="1">Cell membrane</location>
        <topology evidence="1">Multi-pass membrane protein</topology>
    </subcellularLocation>
    <subcellularLocation>
        <location evidence="6">Membrane</location>
        <topology evidence="6">Multi-pass membrane protein</topology>
    </subcellularLocation>
</comment>
<dbReference type="RefSeq" id="WP_102521706.1">
    <property type="nucleotide sequence ID" value="NZ_LT960611.1"/>
</dbReference>
<keyword evidence="10" id="KW-1185">Reference proteome</keyword>
<dbReference type="Pfam" id="PF01618">
    <property type="entry name" value="MotA_ExbB"/>
    <property type="match status" value="1"/>
</dbReference>
<feature type="transmembrane region" description="Helical" evidence="7">
    <location>
        <begin position="88"/>
        <end position="106"/>
    </location>
</feature>
<keyword evidence="5 7" id="KW-0472">Membrane</keyword>
<evidence type="ECO:0000313" key="10">
    <source>
        <dbReference type="Proteomes" id="UP000235828"/>
    </source>
</evidence>
<dbReference type="PANTHER" id="PTHR30625:SF18">
    <property type="entry name" value="TONB2 ENERGY TRANSDUCTION SYSTEM INNER MEMBRANE COMPONENT EXBB"/>
    <property type="match status" value="1"/>
</dbReference>
<name>A0A2N8ZAN0_9VIBR</name>
<keyword evidence="2" id="KW-1003">Cell membrane</keyword>
<feature type="transmembrane region" description="Helical" evidence="7">
    <location>
        <begin position="12"/>
        <end position="35"/>
    </location>
</feature>
<dbReference type="EMBL" id="LT960611">
    <property type="protein sequence ID" value="SON48958.1"/>
    <property type="molecule type" value="Genomic_DNA"/>
</dbReference>
<keyword evidence="6" id="KW-0653">Protein transport</keyword>
<dbReference type="InterPro" id="IPR002898">
    <property type="entry name" value="MotA_ExbB_proton_chnl"/>
</dbReference>
<evidence type="ECO:0000256" key="1">
    <source>
        <dbReference type="ARBA" id="ARBA00004651"/>
    </source>
</evidence>
<keyword evidence="6" id="KW-0813">Transport</keyword>
<evidence type="ECO:0000313" key="9">
    <source>
        <dbReference type="EMBL" id="SON48958.1"/>
    </source>
</evidence>
<feature type="transmembrane region" description="Helical" evidence="7">
    <location>
        <begin position="126"/>
        <end position="147"/>
    </location>
</feature>
<evidence type="ECO:0000256" key="7">
    <source>
        <dbReference type="SAM" id="Phobius"/>
    </source>
</evidence>
<evidence type="ECO:0000256" key="3">
    <source>
        <dbReference type="ARBA" id="ARBA00022692"/>
    </source>
</evidence>
<dbReference type="InterPro" id="IPR050790">
    <property type="entry name" value="ExbB/TolQ_transport"/>
</dbReference>
<evidence type="ECO:0000256" key="6">
    <source>
        <dbReference type="RuleBase" id="RU004057"/>
    </source>
</evidence>
<gene>
    <name evidence="9" type="ORF">VTAP4600_A0979</name>
</gene>
<evidence type="ECO:0000256" key="5">
    <source>
        <dbReference type="ARBA" id="ARBA00023136"/>
    </source>
</evidence>
<evidence type="ECO:0000259" key="8">
    <source>
        <dbReference type="Pfam" id="PF01618"/>
    </source>
</evidence>
<proteinExistence type="inferred from homology"/>
<organism evidence="9 10">
    <name type="scientific">Vibrio tapetis subsp. tapetis</name>
    <dbReference type="NCBI Taxonomy" id="1671868"/>
    <lineage>
        <taxon>Bacteria</taxon>
        <taxon>Pseudomonadati</taxon>
        <taxon>Pseudomonadota</taxon>
        <taxon>Gammaproteobacteria</taxon>
        <taxon>Vibrionales</taxon>
        <taxon>Vibrionaceae</taxon>
        <taxon>Vibrio</taxon>
    </lineage>
</organism>
<protein>
    <submittedName>
        <fullName evidence="9">MotA/TolQ/ExbB proton channel family protein</fullName>
    </submittedName>
</protein>
<dbReference type="KEGG" id="vta:A0979"/>
<dbReference type="PANTHER" id="PTHR30625">
    <property type="entry name" value="PROTEIN TOLQ"/>
    <property type="match status" value="1"/>
</dbReference>
<evidence type="ECO:0000256" key="2">
    <source>
        <dbReference type="ARBA" id="ARBA00022475"/>
    </source>
</evidence>
<feature type="domain" description="MotA/TolQ/ExbB proton channel" evidence="8">
    <location>
        <begin position="68"/>
        <end position="160"/>
    </location>
</feature>
<dbReference type="GO" id="GO:0017038">
    <property type="term" value="P:protein import"/>
    <property type="evidence" value="ECO:0007669"/>
    <property type="project" value="TreeGrafter"/>
</dbReference>